<name>A0A382G5V5_9ZZZZ</name>
<evidence type="ECO:0000313" key="1">
    <source>
        <dbReference type="EMBL" id="SVB70269.1"/>
    </source>
</evidence>
<accession>A0A382G5V5</accession>
<dbReference type="AlphaFoldDB" id="A0A382G5V5"/>
<dbReference type="EMBL" id="UINC01053580">
    <property type="protein sequence ID" value="SVB70269.1"/>
    <property type="molecule type" value="Genomic_DNA"/>
</dbReference>
<proteinExistence type="predicted"/>
<organism evidence="1">
    <name type="scientific">marine metagenome</name>
    <dbReference type="NCBI Taxonomy" id="408172"/>
    <lineage>
        <taxon>unclassified sequences</taxon>
        <taxon>metagenomes</taxon>
        <taxon>ecological metagenomes</taxon>
    </lineage>
</organism>
<reference evidence="1" key="1">
    <citation type="submission" date="2018-05" db="EMBL/GenBank/DDBJ databases">
        <authorList>
            <person name="Lanie J.A."/>
            <person name="Ng W.-L."/>
            <person name="Kazmierczak K.M."/>
            <person name="Andrzejewski T.M."/>
            <person name="Davidsen T.M."/>
            <person name="Wayne K.J."/>
            <person name="Tettelin H."/>
            <person name="Glass J.I."/>
            <person name="Rusch D."/>
            <person name="Podicherti R."/>
            <person name="Tsui H.-C.T."/>
            <person name="Winkler M.E."/>
        </authorList>
    </citation>
    <scope>NUCLEOTIDE SEQUENCE</scope>
</reference>
<protein>
    <submittedName>
        <fullName evidence="1">Uncharacterized protein</fullName>
    </submittedName>
</protein>
<gene>
    <name evidence="1" type="ORF">METZ01_LOCUS223123</name>
</gene>
<sequence>MINHDAKRGQRECFKDGSRDLSVVRLTCFCCVIPLPAGAVKDGHCGVGAGALKHRRYTRSRFSPPLLF</sequence>